<dbReference type="AlphaFoldDB" id="A0AAD3HHT4"/>
<organism evidence="6 7">
    <name type="scientific">Astrephomene gubernaculifera</name>
    <dbReference type="NCBI Taxonomy" id="47775"/>
    <lineage>
        <taxon>Eukaryota</taxon>
        <taxon>Viridiplantae</taxon>
        <taxon>Chlorophyta</taxon>
        <taxon>core chlorophytes</taxon>
        <taxon>Chlorophyceae</taxon>
        <taxon>CS clade</taxon>
        <taxon>Chlamydomonadales</taxon>
        <taxon>Astrephomenaceae</taxon>
        <taxon>Astrephomene</taxon>
    </lineage>
</organism>
<dbReference type="InterPro" id="IPR009056">
    <property type="entry name" value="Cyt_c-like_dom"/>
</dbReference>
<evidence type="ECO:0000259" key="5">
    <source>
        <dbReference type="PROSITE" id="PS51007"/>
    </source>
</evidence>
<dbReference type="GO" id="GO:0020037">
    <property type="term" value="F:heme binding"/>
    <property type="evidence" value="ECO:0007669"/>
    <property type="project" value="InterPro"/>
</dbReference>
<name>A0AAD3HHT4_9CHLO</name>
<protein>
    <recommendedName>
        <fullName evidence="5">Cytochrome c domain-containing protein</fullName>
    </recommendedName>
</protein>
<evidence type="ECO:0000256" key="2">
    <source>
        <dbReference type="ARBA" id="ARBA00022723"/>
    </source>
</evidence>
<sequence length="198" mass="20475">MALRVAPITPLRSASARNFSGRRTSVTVSASASRAPAGVAMLSAAALLIAAPNVKAADLALGEQIFNGNCAACHMGGRNNVIPDHTLDKAAMEQFLDGGFNLDAIIYQVRTVGVANVDSGLRGQEIDLPIASKPTSAQNVQKAAVAAHIPRGGMLAHRCDIARARHGLHFAINAAPPMSMAMCGLQSSMGPMVPSLRA</sequence>
<gene>
    <name evidence="6" type="ORF">Agub_g1532</name>
</gene>
<keyword evidence="2 4" id="KW-0479">Metal-binding</keyword>
<dbReference type="Proteomes" id="UP001054857">
    <property type="component" value="Unassembled WGS sequence"/>
</dbReference>
<dbReference type="EMBL" id="BMAR01000001">
    <property type="protein sequence ID" value="GFR40880.1"/>
    <property type="molecule type" value="Genomic_DNA"/>
</dbReference>
<dbReference type="PROSITE" id="PS51007">
    <property type="entry name" value="CYTC"/>
    <property type="match status" value="1"/>
</dbReference>
<feature type="domain" description="Cytochrome c" evidence="5">
    <location>
        <begin position="57"/>
        <end position="156"/>
    </location>
</feature>
<evidence type="ECO:0000256" key="1">
    <source>
        <dbReference type="ARBA" id="ARBA00022617"/>
    </source>
</evidence>
<evidence type="ECO:0000313" key="6">
    <source>
        <dbReference type="EMBL" id="GFR40880.1"/>
    </source>
</evidence>
<reference evidence="6 7" key="1">
    <citation type="journal article" date="2021" name="Sci. Rep.">
        <title>Genome sequencing of the multicellular alga Astrephomene provides insights into convergent evolution of germ-soma differentiation.</title>
        <authorList>
            <person name="Yamashita S."/>
            <person name="Yamamoto K."/>
            <person name="Matsuzaki R."/>
            <person name="Suzuki S."/>
            <person name="Yamaguchi H."/>
            <person name="Hirooka S."/>
            <person name="Minakuchi Y."/>
            <person name="Miyagishima S."/>
            <person name="Kawachi M."/>
            <person name="Toyoda A."/>
            <person name="Nozaki H."/>
        </authorList>
    </citation>
    <scope>NUCLEOTIDE SEQUENCE [LARGE SCALE GENOMIC DNA]</scope>
    <source>
        <strain evidence="6 7">NIES-4017</strain>
    </source>
</reference>
<keyword evidence="3 4" id="KW-0408">Iron</keyword>
<dbReference type="InterPro" id="IPR036909">
    <property type="entry name" value="Cyt_c-like_dom_sf"/>
</dbReference>
<keyword evidence="1 4" id="KW-0349">Heme</keyword>
<dbReference type="GO" id="GO:0009055">
    <property type="term" value="F:electron transfer activity"/>
    <property type="evidence" value="ECO:0007669"/>
    <property type="project" value="InterPro"/>
</dbReference>
<keyword evidence="7" id="KW-1185">Reference proteome</keyword>
<comment type="caution">
    <text evidence="6">The sequence shown here is derived from an EMBL/GenBank/DDBJ whole genome shotgun (WGS) entry which is preliminary data.</text>
</comment>
<accession>A0AAD3HHT4</accession>
<evidence type="ECO:0000256" key="4">
    <source>
        <dbReference type="PROSITE-ProRule" id="PRU00433"/>
    </source>
</evidence>
<evidence type="ECO:0000313" key="7">
    <source>
        <dbReference type="Proteomes" id="UP001054857"/>
    </source>
</evidence>
<dbReference type="GO" id="GO:0046872">
    <property type="term" value="F:metal ion binding"/>
    <property type="evidence" value="ECO:0007669"/>
    <property type="project" value="UniProtKB-KW"/>
</dbReference>
<proteinExistence type="predicted"/>
<evidence type="ECO:0000256" key="3">
    <source>
        <dbReference type="ARBA" id="ARBA00023004"/>
    </source>
</evidence>
<dbReference type="SUPFAM" id="SSF46626">
    <property type="entry name" value="Cytochrome c"/>
    <property type="match status" value="1"/>
</dbReference>
<dbReference type="Gene3D" id="1.10.760.10">
    <property type="entry name" value="Cytochrome c-like domain"/>
    <property type="match status" value="1"/>
</dbReference>